<comment type="caution">
    <text evidence="7">The sequence shown here is derived from an EMBL/GenBank/DDBJ whole genome shotgun (WGS) entry which is preliminary data.</text>
</comment>
<feature type="binding site" evidence="6">
    <location>
        <position position="83"/>
    </location>
    <ligand>
        <name>S-adenosyl-L-methionine</name>
        <dbReference type="ChEBI" id="CHEBI:59789"/>
    </ligand>
</feature>
<keyword evidence="2 6" id="KW-0698">rRNA processing</keyword>
<protein>
    <recommendedName>
        <fullName evidence="6">Ribosomal RNA small subunit methyltransferase G</fullName>
        <ecNumber evidence="6">2.1.1.-</ecNumber>
    </recommendedName>
    <alternativeName>
        <fullName evidence="6">16S rRNA 7-methylguanosine methyltransferase</fullName>
        <shortName evidence="6">16S rRNA m7G methyltransferase</shortName>
    </alternativeName>
</protein>
<dbReference type="HAMAP" id="MF_00074">
    <property type="entry name" value="16SrRNA_methyltr_G"/>
    <property type="match status" value="1"/>
</dbReference>
<feature type="binding site" evidence="6">
    <location>
        <position position="78"/>
    </location>
    <ligand>
        <name>S-adenosyl-L-methionine</name>
        <dbReference type="ChEBI" id="CHEBI:59789"/>
    </ligand>
</feature>
<dbReference type="SUPFAM" id="SSF53335">
    <property type="entry name" value="S-adenosyl-L-methionine-dependent methyltransferases"/>
    <property type="match status" value="1"/>
</dbReference>
<comment type="similarity">
    <text evidence="6">Belongs to the methyltransferase superfamily. RNA methyltransferase RsmG family.</text>
</comment>
<evidence type="ECO:0000256" key="4">
    <source>
        <dbReference type="ARBA" id="ARBA00022679"/>
    </source>
</evidence>
<sequence length="232" mass="25468">MNENECRETLRALSADGGLTLSDREVVLCCRHVALVALWNRRVNLTRITGREALVKHVLDSLVPARWLPEGGLALDVGSGAGFPGLPLAVIRPGLRVLLLESDRKKASFLKVAAADLALKNVSVVHGRFEEAPWTSKFCRSPEALQGVEEPRFDVITVRAVRLDEAMLRKMGWILAPGGVVAYWAGPSSAASAPRHVPLAGDALLDRLEDSAYELPGLQGRRRLIRWIRRES</sequence>
<evidence type="ECO:0000313" key="7">
    <source>
        <dbReference type="EMBL" id="HFK97684.1"/>
    </source>
</evidence>
<name>A0A832A6P1_9BACT</name>
<accession>A0A832A6P1</accession>
<dbReference type="EMBL" id="DSTK01000032">
    <property type="protein sequence ID" value="HFK97684.1"/>
    <property type="molecule type" value="Genomic_DNA"/>
</dbReference>
<evidence type="ECO:0000256" key="3">
    <source>
        <dbReference type="ARBA" id="ARBA00022603"/>
    </source>
</evidence>
<evidence type="ECO:0000256" key="1">
    <source>
        <dbReference type="ARBA" id="ARBA00022490"/>
    </source>
</evidence>
<organism evidence="7">
    <name type="scientific">Desulfacinum infernum</name>
    <dbReference type="NCBI Taxonomy" id="35837"/>
    <lineage>
        <taxon>Bacteria</taxon>
        <taxon>Pseudomonadati</taxon>
        <taxon>Thermodesulfobacteriota</taxon>
        <taxon>Syntrophobacteria</taxon>
        <taxon>Syntrophobacterales</taxon>
        <taxon>Syntrophobacteraceae</taxon>
        <taxon>Desulfacinum</taxon>
    </lineage>
</organism>
<reference evidence="7" key="1">
    <citation type="journal article" date="2020" name="mSystems">
        <title>Genome- and Community-Level Interaction Insights into Carbon Utilization and Element Cycling Functions of Hydrothermarchaeota in Hydrothermal Sediment.</title>
        <authorList>
            <person name="Zhou Z."/>
            <person name="Liu Y."/>
            <person name="Xu W."/>
            <person name="Pan J."/>
            <person name="Luo Z.H."/>
            <person name="Li M."/>
        </authorList>
    </citation>
    <scope>NUCLEOTIDE SEQUENCE [LARGE SCALE GENOMIC DNA]</scope>
    <source>
        <strain evidence="7">SpSt-456</strain>
    </source>
</reference>
<keyword evidence="4 6" id="KW-0808">Transferase</keyword>
<dbReference type="NCBIfam" id="TIGR00138">
    <property type="entry name" value="rsmG_gidB"/>
    <property type="match status" value="1"/>
</dbReference>
<keyword evidence="3 6" id="KW-0489">Methyltransferase</keyword>
<evidence type="ECO:0000256" key="6">
    <source>
        <dbReference type="HAMAP-Rule" id="MF_00074"/>
    </source>
</evidence>
<dbReference type="CDD" id="cd02440">
    <property type="entry name" value="AdoMet_MTases"/>
    <property type="match status" value="1"/>
</dbReference>
<evidence type="ECO:0000256" key="5">
    <source>
        <dbReference type="ARBA" id="ARBA00022691"/>
    </source>
</evidence>
<dbReference type="Gene3D" id="3.40.50.150">
    <property type="entry name" value="Vaccinia Virus protein VP39"/>
    <property type="match status" value="1"/>
</dbReference>
<dbReference type="GO" id="GO:0005829">
    <property type="term" value="C:cytosol"/>
    <property type="evidence" value="ECO:0007669"/>
    <property type="project" value="TreeGrafter"/>
</dbReference>
<keyword evidence="5 6" id="KW-0949">S-adenosyl-L-methionine</keyword>
<comment type="function">
    <text evidence="6">Specifically methylates the N7 position of a guanine in 16S rRNA.</text>
</comment>
<dbReference type="PANTHER" id="PTHR31760:SF0">
    <property type="entry name" value="S-ADENOSYL-L-METHIONINE-DEPENDENT METHYLTRANSFERASES SUPERFAMILY PROTEIN"/>
    <property type="match status" value="1"/>
</dbReference>
<evidence type="ECO:0000256" key="2">
    <source>
        <dbReference type="ARBA" id="ARBA00022552"/>
    </source>
</evidence>
<dbReference type="AlphaFoldDB" id="A0A832A6P1"/>
<gene>
    <name evidence="6 7" type="primary">rsmG</name>
    <name evidence="7" type="ORF">ENS06_10245</name>
</gene>
<dbReference type="InterPro" id="IPR029063">
    <property type="entry name" value="SAM-dependent_MTases_sf"/>
</dbReference>
<dbReference type="GO" id="GO:0070043">
    <property type="term" value="F:rRNA (guanine-N7-)-methyltransferase activity"/>
    <property type="evidence" value="ECO:0007669"/>
    <property type="project" value="UniProtKB-UniRule"/>
</dbReference>
<comment type="subcellular location">
    <subcellularLocation>
        <location evidence="6">Cytoplasm</location>
    </subcellularLocation>
</comment>
<keyword evidence="1 6" id="KW-0963">Cytoplasm</keyword>
<proteinExistence type="inferred from homology"/>
<comment type="caution">
    <text evidence="6">Lacks conserved residue(s) required for the propagation of feature annotation.</text>
</comment>
<dbReference type="PANTHER" id="PTHR31760">
    <property type="entry name" value="S-ADENOSYL-L-METHIONINE-DEPENDENT METHYLTRANSFERASES SUPERFAMILY PROTEIN"/>
    <property type="match status" value="1"/>
</dbReference>
<dbReference type="Pfam" id="PF02527">
    <property type="entry name" value="GidB"/>
    <property type="match status" value="1"/>
</dbReference>
<feature type="binding site" evidence="6">
    <location>
        <position position="159"/>
    </location>
    <ligand>
        <name>S-adenosyl-L-methionine</name>
        <dbReference type="ChEBI" id="CHEBI:59789"/>
    </ligand>
</feature>
<dbReference type="InterPro" id="IPR003682">
    <property type="entry name" value="rRNA_ssu_MeTfrase_G"/>
</dbReference>
<dbReference type="EC" id="2.1.1.-" evidence="6"/>